<dbReference type="Proteomes" id="UP000805841">
    <property type="component" value="Unassembled WGS sequence"/>
</dbReference>
<protein>
    <submittedName>
        <fullName evidence="1">Uncharacterized protein</fullName>
    </submittedName>
</protein>
<dbReference type="EMBL" id="JAAOCA010000030">
    <property type="protein sequence ID" value="MBD1601150.1"/>
    <property type="molecule type" value="Genomic_DNA"/>
</dbReference>
<comment type="caution">
    <text evidence="1">The sequence shown here is derived from an EMBL/GenBank/DDBJ whole genome shotgun (WGS) entry which is preliminary data.</text>
</comment>
<reference evidence="1 2" key="1">
    <citation type="journal article" date="2020" name="Insects">
        <title>Bacteria Belonging to Pseudomonas typographi sp. nov. from the Bark Beetle Ips typographus Have Genomic Potential to Aid in the Host Ecology.</title>
        <authorList>
            <person name="Peral-Aranega E."/>
            <person name="Saati-Santamaria Z."/>
            <person name="Kolarik M."/>
            <person name="Rivas R."/>
            <person name="Garcia-Fraile P."/>
        </authorList>
    </citation>
    <scope>NUCLEOTIDE SEQUENCE [LARGE SCALE GENOMIC DNA]</scope>
    <source>
        <strain evidence="1 2">CA3A</strain>
    </source>
</reference>
<gene>
    <name evidence="1" type="ORF">HAQ05_20945</name>
</gene>
<keyword evidence="2" id="KW-1185">Reference proteome</keyword>
<name>A0ABR7Z6J1_9PSED</name>
<dbReference type="RefSeq" id="WP_190424125.1">
    <property type="nucleotide sequence ID" value="NZ_JAAOCA010000030.1"/>
</dbReference>
<evidence type="ECO:0000313" key="1">
    <source>
        <dbReference type="EMBL" id="MBD1601150.1"/>
    </source>
</evidence>
<accession>A0ABR7Z6J1</accession>
<proteinExistence type="predicted"/>
<evidence type="ECO:0000313" key="2">
    <source>
        <dbReference type="Proteomes" id="UP000805841"/>
    </source>
</evidence>
<organism evidence="1 2">
    <name type="scientific">Pseudomonas typographi</name>
    <dbReference type="NCBI Taxonomy" id="2715964"/>
    <lineage>
        <taxon>Bacteria</taxon>
        <taxon>Pseudomonadati</taxon>
        <taxon>Pseudomonadota</taxon>
        <taxon>Gammaproteobacteria</taxon>
        <taxon>Pseudomonadales</taxon>
        <taxon>Pseudomonadaceae</taxon>
        <taxon>Pseudomonas</taxon>
    </lineage>
</organism>
<sequence length="81" mass="8793">MKNKLSDLRDHLFVALENLADAEGEDLEKAVKKADAVSNVAKVIVDSARVEVEYMRHVGGLSEGSAFIESKPAIEKKGARP</sequence>